<feature type="compositionally biased region" description="Acidic residues" evidence="1">
    <location>
        <begin position="65"/>
        <end position="75"/>
    </location>
</feature>
<gene>
    <name evidence="2" type="ORF">ABZZ21_21670</name>
</gene>
<keyword evidence="3" id="KW-1185">Reference proteome</keyword>
<proteinExistence type="predicted"/>
<evidence type="ECO:0000313" key="3">
    <source>
        <dbReference type="Proteomes" id="UP001550210"/>
    </source>
</evidence>
<organism evidence="2 3">
    <name type="scientific">Streptomyces ossamyceticus</name>
    <dbReference type="NCBI Taxonomy" id="249581"/>
    <lineage>
        <taxon>Bacteria</taxon>
        <taxon>Bacillati</taxon>
        <taxon>Actinomycetota</taxon>
        <taxon>Actinomycetes</taxon>
        <taxon>Kitasatosporales</taxon>
        <taxon>Streptomycetaceae</taxon>
        <taxon>Streptomyces</taxon>
    </lineage>
</organism>
<dbReference type="Proteomes" id="UP001550210">
    <property type="component" value="Unassembled WGS sequence"/>
</dbReference>
<accession>A0ABV2UZY3</accession>
<evidence type="ECO:0000256" key="1">
    <source>
        <dbReference type="SAM" id="MobiDB-lite"/>
    </source>
</evidence>
<dbReference type="RefSeq" id="WP_355398321.1">
    <property type="nucleotide sequence ID" value="NZ_JBEGHN010000045.1"/>
</dbReference>
<reference evidence="2 3" key="1">
    <citation type="submission" date="2024-06" db="EMBL/GenBank/DDBJ databases">
        <title>The Natural Products Discovery Center: Release of the First 8490 Sequenced Strains for Exploring Actinobacteria Biosynthetic Diversity.</title>
        <authorList>
            <person name="Kalkreuter E."/>
            <person name="Kautsar S.A."/>
            <person name="Yang D."/>
            <person name="Bader C.D."/>
            <person name="Teijaro C.N."/>
            <person name="Fluegel L."/>
            <person name="Davis C.M."/>
            <person name="Simpson J.R."/>
            <person name="Lauterbach L."/>
            <person name="Steele A.D."/>
            <person name="Gui C."/>
            <person name="Meng S."/>
            <person name="Li G."/>
            <person name="Viehrig K."/>
            <person name="Ye F."/>
            <person name="Su P."/>
            <person name="Kiefer A.F."/>
            <person name="Nichols A."/>
            <person name="Cepeda A.J."/>
            <person name="Yan W."/>
            <person name="Fan B."/>
            <person name="Jiang Y."/>
            <person name="Adhikari A."/>
            <person name="Zheng C.-J."/>
            <person name="Schuster L."/>
            <person name="Cowan T.M."/>
            <person name="Smanski M.J."/>
            <person name="Chevrette M.G."/>
            <person name="De Carvalho L.P.S."/>
            <person name="Shen B."/>
        </authorList>
    </citation>
    <scope>NUCLEOTIDE SEQUENCE [LARGE SCALE GENOMIC DNA]</scope>
    <source>
        <strain evidence="2 3">NPDC006434</strain>
    </source>
</reference>
<evidence type="ECO:0000313" key="2">
    <source>
        <dbReference type="EMBL" id="MET9847113.1"/>
    </source>
</evidence>
<comment type="caution">
    <text evidence="2">The sequence shown here is derived from an EMBL/GenBank/DDBJ whole genome shotgun (WGS) entry which is preliminary data.</text>
</comment>
<feature type="compositionally biased region" description="Acidic residues" evidence="1">
    <location>
        <begin position="46"/>
        <end position="55"/>
    </location>
</feature>
<sequence length="85" mass="9210">MGRGRAKAKQTKVARQLKYNSGGTDLSRLASELGASTSSQPPNGEPFEDDEDDDDPYARYAELYNSDDEDDEDDGSGPASHRRGA</sequence>
<name>A0ABV2UZY3_9ACTN</name>
<dbReference type="InterPro" id="IPR021426">
    <property type="entry name" value="DUF3073"/>
</dbReference>
<feature type="region of interest" description="Disordered" evidence="1">
    <location>
        <begin position="1"/>
        <end position="85"/>
    </location>
</feature>
<dbReference type="EMBL" id="JBEXPZ010000027">
    <property type="protein sequence ID" value="MET9847113.1"/>
    <property type="molecule type" value="Genomic_DNA"/>
</dbReference>
<protein>
    <submittedName>
        <fullName evidence="2">DUF3073 domain-containing protein</fullName>
    </submittedName>
</protein>
<feature type="compositionally biased region" description="Basic residues" evidence="1">
    <location>
        <begin position="1"/>
        <end position="12"/>
    </location>
</feature>
<dbReference type="Pfam" id="PF11273">
    <property type="entry name" value="DUF3073"/>
    <property type="match status" value="1"/>
</dbReference>